<keyword evidence="2" id="KW-1185">Reference proteome</keyword>
<dbReference type="InterPro" id="IPR036691">
    <property type="entry name" value="Endo/exonu/phosph_ase_sf"/>
</dbReference>
<organism evidence="1 2">
    <name type="scientific">Acromyrmex insinuator</name>
    <dbReference type="NCBI Taxonomy" id="230686"/>
    <lineage>
        <taxon>Eukaryota</taxon>
        <taxon>Metazoa</taxon>
        <taxon>Ecdysozoa</taxon>
        <taxon>Arthropoda</taxon>
        <taxon>Hexapoda</taxon>
        <taxon>Insecta</taxon>
        <taxon>Pterygota</taxon>
        <taxon>Neoptera</taxon>
        <taxon>Endopterygota</taxon>
        <taxon>Hymenoptera</taxon>
        <taxon>Apocrita</taxon>
        <taxon>Aculeata</taxon>
        <taxon>Formicoidea</taxon>
        <taxon>Formicidae</taxon>
        <taxon>Myrmicinae</taxon>
        <taxon>Acromyrmex</taxon>
    </lineage>
</organism>
<dbReference type="SUPFAM" id="SSF56219">
    <property type="entry name" value="DNase I-like"/>
    <property type="match status" value="1"/>
</dbReference>
<sequence length="251" mass="29387">MVGAKCRIASWNVCSLLITGKLANVVKEINRMKIDILGISKSRWTNNGACYYKRSNLTRRQTNMNVIIGATSMLKYVTEGVTDRFGLGLRNEIGDLLIQFYKEKDLVIKNIYYDFPSRRLYTWKTPQDKDTHIVRNQIDYLIINKRFQNNIKRVATYPGSDIGSDHNPLIADFKFRGKLITQKMKSIRLNIQALKEDGYREQVKDRMDRECQRREDIQGMSMEDQWTSIKLNIQRSAKEILSYEKREAKKS</sequence>
<proteinExistence type="predicted"/>
<feature type="non-terminal residue" evidence="1">
    <location>
        <position position="1"/>
    </location>
</feature>
<reference evidence="1" key="1">
    <citation type="submission" date="2020-02" db="EMBL/GenBank/DDBJ databases">
        <title>Relaxed selection underlies rapid genomic changes in the transitions from sociality to social parasitism in ants.</title>
        <authorList>
            <person name="Bi X."/>
        </authorList>
    </citation>
    <scope>NUCLEOTIDE SEQUENCE</scope>
    <source>
        <strain evidence="1">BGI-DK2013a</strain>
        <tissue evidence="1">Whole body</tissue>
    </source>
</reference>
<feature type="non-terminal residue" evidence="1">
    <location>
        <position position="251"/>
    </location>
</feature>
<evidence type="ECO:0000313" key="2">
    <source>
        <dbReference type="Proteomes" id="UP000667349"/>
    </source>
</evidence>
<dbReference type="Gene3D" id="3.60.10.10">
    <property type="entry name" value="Endonuclease/exonuclease/phosphatase"/>
    <property type="match status" value="1"/>
</dbReference>
<name>A0A836JCC7_9HYME</name>
<dbReference type="Proteomes" id="UP000667349">
    <property type="component" value="Unassembled WGS sequence"/>
</dbReference>
<dbReference type="AlphaFoldDB" id="A0A836JCC7"/>
<evidence type="ECO:0000313" key="1">
    <source>
        <dbReference type="EMBL" id="KAG5315472.1"/>
    </source>
</evidence>
<dbReference type="EMBL" id="JAANHZ010000119">
    <property type="protein sequence ID" value="KAG5315472.1"/>
    <property type="molecule type" value="Genomic_DNA"/>
</dbReference>
<accession>A0A836JCC7</accession>
<protein>
    <submittedName>
        <fullName evidence="1">CFDP2 protein</fullName>
    </submittedName>
</protein>
<gene>
    <name evidence="1" type="primary">Cfdp2</name>
    <name evidence="1" type="ORF">G6Z75_0000750</name>
</gene>
<comment type="caution">
    <text evidence="1">The sequence shown here is derived from an EMBL/GenBank/DDBJ whole genome shotgun (WGS) entry which is preliminary data.</text>
</comment>